<comment type="caution">
    <text evidence="1">The sequence shown here is derived from an EMBL/GenBank/DDBJ whole genome shotgun (WGS) entry which is preliminary data.</text>
</comment>
<evidence type="ECO:0008006" key="3">
    <source>
        <dbReference type="Google" id="ProtNLM"/>
    </source>
</evidence>
<dbReference type="AlphaFoldDB" id="A0AA43UBD5"/>
<gene>
    <name evidence="1" type="ORF">Q3982_06180</name>
</gene>
<proteinExistence type="predicted"/>
<dbReference type="EMBL" id="JAUMVS010000124">
    <property type="protein sequence ID" value="MDO4842249.1"/>
    <property type="molecule type" value="Genomic_DNA"/>
</dbReference>
<dbReference type="Proteomes" id="UP001168575">
    <property type="component" value="Unassembled WGS sequence"/>
</dbReference>
<keyword evidence="2" id="KW-1185">Reference proteome</keyword>
<evidence type="ECO:0000313" key="1">
    <source>
        <dbReference type="EMBL" id="MDO4842249.1"/>
    </source>
</evidence>
<evidence type="ECO:0000313" key="2">
    <source>
        <dbReference type="Proteomes" id="UP001168575"/>
    </source>
</evidence>
<reference evidence="1" key="1">
    <citation type="submission" date="2023-07" db="EMBL/GenBank/DDBJ databases">
        <title>Between Cages and Wild: Unraveling the Impact of Captivity on Animal Microbiomes and Antimicrobial Resistance.</title>
        <authorList>
            <person name="Schmartz G.P."/>
            <person name="Rehner J."/>
            <person name="Schuff M.J."/>
            <person name="Becker S.L."/>
            <person name="Kravczyk M."/>
            <person name="Gurevich A."/>
            <person name="Francke R."/>
            <person name="Mueller R."/>
            <person name="Keller V."/>
            <person name="Keller A."/>
        </authorList>
    </citation>
    <scope>NUCLEOTIDE SEQUENCE</scope>
    <source>
        <strain evidence="1">S12M_St_49</strain>
    </source>
</reference>
<organism evidence="1 2">
    <name type="scientific">Phoenicibacter congonensis</name>
    <dbReference type="NCBI Taxonomy" id="1944646"/>
    <lineage>
        <taxon>Bacteria</taxon>
        <taxon>Bacillati</taxon>
        <taxon>Actinomycetota</taxon>
        <taxon>Coriobacteriia</taxon>
        <taxon>Eggerthellales</taxon>
        <taxon>Eggerthellaceae</taxon>
        <taxon>Phoenicibacter</taxon>
    </lineage>
</organism>
<sequence length="123" mass="14030">MTNSKIRFEKSSWPVGFKCQSGDFKCESFVSFFDRLKGLEFTERDEVTRVFMSCNSVHTIGMKEHLDIAFLSPRSKVVAVHFDVGPGSLLKNREADVVLERFSSDEPWVEVGETIQWTESDGD</sequence>
<protein>
    <recommendedName>
        <fullName evidence="3">DUF192 domain-containing protein</fullName>
    </recommendedName>
</protein>
<accession>A0AA43UBD5</accession>
<name>A0AA43UBD5_9ACTN</name>